<dbReference type="AlphaFoldDB" id="A0A4S8MGC8"/>
<keyword evidence="1" id="KW-1133">Transmembrane helix</keyword>
<evidence type="ECO:0000256" key="1">
    <source>
        <dbReference type="SAM" id="Phobius"/>
    </source>
</evidence>
<dbReference type="Proteomes" id="UP000297245">
    <property type="component" value="Unassembled WGS sequence"/>
</dbReference>
<keyword evidence="4" id="KW-1185">Reference proteome</keyword>
<accession>A0A4S8MGC8</accession>
<dbReference type="OrthoDB" id="15108at2759"/>
<name>A0A4S8MGC8_DENBC</name>
<keyword evidence="1" id="KW-0812">Transmembrane</keyword>
<evidence type="ECO:0000313" key="3">
    <source>
        <dbReference type="EMBL" id="THV01723.1"/>
    </source>
</evidence>
<reference evidence="3 4" key="1">
    <citation type="journal article" date="2019" name="Nat. Ecol. Evol.">
        <title>Megaphylogeny resolves global patterns of mushroom evolution.</title>
        <authorList>
            <person name="Varga T."/>
            <person name="Krizsan K."/>
            <person name="Foldi C."/>
            <person name="Dima B."/>
            <person name="Sanchez-Garcia M."/>
            <person name="Sanchez-Ramirez S."/>
            <person name="Szollosi G.J."/>
            <person name="Szarkandi J.G."/>
            <person name="Papp V."/>
            <person name="Albert L."/>
            <person name="Andreopoulos W."/>
            <person name="Angelini C."/>
            <person name="Antonin V."/>
            <person name="Barry K.W."/>
            <person name="Bougher N.L."/>
            <person name="Buchanan P."/>
            <person name="Buyck B."/>
            <person name="Bense V."/>
            <person name="Catcheside P."/>
            <person name="Chovatia M."/>
            <person name="Cooper J."/>
            <person name="Damon W."/>
            <person name="Desjardin D."/>
            <person name="Finy P."/>
            <person name="Geml J."/>
            <person name="Haridas S."/>
            <person name="Hughes K."/>
            <person name="Justo A."/>
            <person name="Karasinski D."/>
            <person name="Kautmanova I."/>
            <person name="Kiss B."/>
            <person name="Kocsube S."/>
            <person name="Kotiranta H."/>
            <person name="LaButti K.M."/>
            <person name="Lechner B.E."/>
            <person name="Liimatainen K."/>
            <person name="Lipzen A."/>
            <person name="Lukacs Z."/>
            <person name="Mihaltcheva S."/>
            <person name="Morgado L.N."/>
            <person name="Niskanen T."/>
            <person name="Noordeloos M.E."/>
            <person name="Ohm R.A."/>
            <person name="Ortiz-Santana B."/>
            <person name="Ovrebo C."/>
            <person name="Racz N."/>
            <person name="Riley R."/>
            <person name="Savchenko A."/>
            <person name="Shiryaev A."/>
            <person name="Soop K."/>
            <person name="Spirin V."/>
            <person name="Szebenyi C."/>
            <person name="Tomsovsky M."/>
            <person name="Tulloss R.E."/>
            <person name="Uehling J."/>
            <person name="Grigoriev I.V."/>
            <person name="Vagvolgyi C."/>
            <person name="Papp T."/>
            <person name="Martin F.M."/>
            <person name="Miettinen O."/>
            <person name="Hibbett D.S."/>
            <person name="Nagy L.G."/>
        </authorList>
    </citation>
    <scope>NUCLEOTIDE SEQUENCE [LARGE SCALE GENOMIC DNA]</scope>
    <source>
        <strain evidence="3 4">CBS 962.96</strain>
    </source>
</reference>
<organism evidence="3 4">
    <name type="scientific">Dendrothele bispora (strain CBS 962.96)</name>
    <dbReference type="NCBI Taxonomy" id="1314807"/>
    <lineage>
        <taxon>Eukaryota</taxon>
        <taxon>Fungi</taxon>
        <taxon>Dikarya</taxon>
        <taxon>Basidiomycota</taxon>
        <taxon>Agaricomycotina</taxon>
        <taxon>Agaricomycetes</taxon>
        <taxon>Agaricomycetidae</taxon>
        <taxon>Agaricales</taxon>
        <taxon>Agaricales incertae sedis</taxon>
        <taxon>Dendrothele</taxon>
    </lineage>
</organism>
<gene>
    <name evidence="3" type="ORF">K435DRAFT_388534</name>
    <name evidence="2" type="ORF">K435DRAFT_855792</name>
</gene>
<dbReference type="EMBL" id="ML179085">
    <property type="protein sequence ID" value="THV01723.1"/>
    <property type="molecule type" value="Genomic_DNA"/>
</dbReference>
<dbReference type="EMBL" id="ML179121">
    <property type="protein sequence ID" value="THU99379.1"/>
    <property type="molecule type" value="Genomic_DNA"/>
</dbReference>
<dbReference type="PANTHER" id="PTHR39476:SF1">
    <property type="entry name" value="NADH DEHYDROGENASE [UBIQUINONE] 1 BETA SUBCOMPLEX SUBUNIT 4"/>
    <property type="match status" value="1"/>
</dbReference>
<feature type="transmembrane region" description="Helical" evidence="1">
    <location>
        <begin position="38"/>
        <end position="57"/>
    </location>
</feature>
<protein>
    <recommendedName>
        <fullName evidence="5">NADH dehydrogenase [ubiquinone] 1 beta subcomplex subunit 4</fullName>
    </recommendedName>
</protein>
<evidence type="ECO:0000313" key="2">
    <source>
        <dbReference type="EMBL" id="THU99379.1"/>
    </source>
</evidence>
<dbReference type="PANTHER" id="PTHR39476">
    <property type="entry name" value="NADH:UBIQUINONE OXIDOREDUCTASE 6.6KD SUBUNIT"/>
    <property type="match status" value="1"/>
</dbReference>
<sequence length="76" mass="8710">MGGHAHGSFKPDPAVENFNTWREQHYLRFRWTRPNVKVAILGFIVAPVTLYAITHATTDRWAWNGKLKDSTLSKSN</sequence>
<proteinExistence type="predicted"/>
<evidence type="ECO:0008006" key="5">
    <source>
        <dbReference type="Google" id="ProtNLM"/>
    </source>
</evidence>
<evidence type="ECO:0000313" key="4">
    <source>
        <dbReference type="Proteomes" id="UP000297245"/>
    </source>
</evidence>
<keyword evidence="1" id="KW-0472">Membrane</keyword>